<dbReference type="GeneID" id="61228932"/>
<evidence type="ECO:0000313" key="5">
    <source>
        <dbReference type="EMBL" id="PSX08218.1"/>
    </source>
</evidence>
<dbReference type="EMBL" id="PYOY01000003">
    <property type="protein sequence ID" value="PSX08218.1"/>
    <property type="molecule type" value="Genomic_DNA"/>
</dbReference>
<keyword evidence="2" id="KW-0406">Ion transport</keyword>
<reference evidence="5 6" key="1">
    <citation type="submission" date="2018-01" db="EMBL/GenBank/DDBJ databases">
        <title>Whole genome sequencing of Histamine producing bacteria.</title>
        <authorList>
            <person name="Butler K."/>
        </authorList>
    </citation>
    <scope>NUCLEOTIDE SEQUENCE [LARGE SCALE GENOMIC DNA]</scope>
    <source>
        <strain evidence="5 6">A2-1</strain>
    </source>
</reference>
<name>A0A855SEK5_PHOAN</name>
<dbReference type="Gene3D" id="2.40.160.20">
    <property type="match status" value="1"/>
</dbReference>
<evidence type="ECO:0000313" key="6">
    <source>
        <dbReference type="Proteomes" id="UP000241440"/>
    </source>
</evidence>
<dbReference type="GO" id="GO:0015288">
    <property type="term" value="F:porin activity"/>
    <property type="evidence" value="ECO:0007669"/>
    <property type="project" value="UniProtKB-KW"/>
</dbReference>
<dbReference type="RefSeq" id="WP_045083263.1">
    <property type="nucleotide sequence ID" value="NZ_JZSN01000006.1"/>
</dbReference>
<evidence type="ECO:0000259" key="4">
    <source>
        <dbReference type="Pfam" id="PF01389"/>
    </source>
</evidence>
<feature type="signal peptide" evidence="3">
    <location>
        <begin position="1"/>
        <end position="25"/>
    </location>
</feature>
<accession>A0A855SEK5</accession>
<comment type="similarity">
    <text evidence="1">Belongs to the outer membrane OOP (TC 1.B.6) superfamily. OmpA family.</text>
</comment>
<feature type="chain" id="PRO_5032843308" description="Outer membrane protein OmpA-like transmembrane domain-containing protein" evidence="3">
    <location>
        <begin position="26"/>
        <end position="191"/>
    </location>
</feature>
<keyword evidence="3" id="KW-0732">Signal</keyword>
<organism evidence="5 6">
    <name type="scientific">Photobacterium angustum</name>
    <dbReference type="NCBI Taxonomy" id="661"/>
    <lineage>
        <taxon>Bacteria</taxon>
        <taxon>Pseudomonadati</taxon>
        <taxon>Pseudomonadota</taxon>
        <taxon>Gammaproteobacteria</taxon>
        <taxon>Vibrionales</taxon>
        <taxon>Vibrionaceae</taxon>
        <taxon>Photobacterium</taxon>
    </lineage>
</organism>
<dbReference type="Proteomes" id="UP000241440">
    <property type="component" value="Unassembled WGS sequence"/>
</dbReference>
<sequence length="191" mass="21162">MNNLKIHMTMLISSSLILFMPVAFADTSNISNSWYAGLDLGKGSYNNAGDEHALSVEQDHWAFGTHVGYQFNRYLSTEVAYQYFGEGKASYPLGNIKGNFQQLVVKGIIGTYLNDFYPFLNAGVAAWSGKSKGLREGTATGFSPVYGAGIRYYINSRFSTKLEYQRTESMGNDDIGHTDHQLVSMGVSWAF</sequence>
<comment type="caution">
    <text evidence="5">The sequence shown here is derived from an EMBL/GenBank/DDBJ whole genome shotgun (WGS) entry which is preliminary data.</text>
</comment>
<dbReference type="AlphaFoldDB" id="A0A855SEK5"/>
<dbReference type="InterPro" id="IPR000498">
    <property type="entry name" value="OmpA-like_TM_dom"/>
</dbReference>
<protein>
    <recommendedName>
        <fullName evidence="4">Outer membrane protein OmpA-like transmembrane domain-containing protein</fullName>
    </recommendedName>
</protein>
<dbReference type="GO" id="GO:0009279">
    <property type="term" value="C:cell outer membrane"/>
    <property type="evidence" value="ECO:0007669"/>
    <property type="project" value="InterPro"/>
</dbReference>
<evidence type="ECO:0000256" key="1">
    <source>
        <dbReference type="ARBA" id="ARBA00005710"/>
    </source>
</evidence>
<keyword evidence="2" id="KW-0813">Transport</keyword>
<keyword evidence="2" id="KW-0626">Porin</keyword>
<evidence type="ECO:0000256" key="3">
    <source>
        <dbReference type="SAM" id="SignalP"/>
    </source>
</evidence>
<keyword evidence="2" id="KW-0812">Transmembrane</keyword>
<feature type="domain" description="Outer membrane protein OmpA-like transmembrane" evidence="4">
    <location>
        <begin position="31"/>
        <end position="191"/>
    </location>
</feature>
<dbReference type="GO" id="GO:0046930">
    <property type="term" value="C:pore complex"/>
    <property type="evidence" value="ECO:0007669"/>
    <property type="project" value="UniProtKB-KW"/>
</dbReference>
<evidence type="ECO:0000256" key="2">
    <source>
        <dbReference type="ARBA" id="ARBA00023114"/>
    </source>
</evidence>
<dbReference type="Pfam" id="PF01389">
    <property type="entry name" value="OmpA_membrane"/>
    <property type="match status" value="1"/>
</dbReference>
<proteinExistence type="inferred from homology"/>
<gene>
    <name evidence="5" type="ORF">C0W41_09430</name>
</gene>
<dbReference type="InterPro" id="IPR011250">
    <property type="entry name" value="OMP/PagP_B-barrel"/>
</dbReference>
<dbReference type="SUPFAM" id="SSF56925">
    <property type="entry name" value="OMPA-like"/>
    <property type="match status" value="1"/>
</dbReference>